<accession>A0ABR2U2T4</accession>
<protein>
    <submittedName>
        <fullName evidence="1">Uncharacterized protein</fullName>
    </submittedName>
</protein>
<keyword evidence="2" id="KW-1185">Reference proteome</keyword>
<evidence type="ECO:0000313" key="2">
    <source>
        <dbReference type="Proteomes" id="UP001396334"/>
    </source>
</evidence>
<dbReference type="Proteomes" id="UP001396334">
    <property type="component" value="Unassembled WGS sequence"/>
</dbReference>
<proteinExistence type="predicted"/>
<gene>
    <name evidence="1" type="ORF">V6N11_072149</name>
</gene>
<reference evidence="1 2" key="1">
    <citation type="journal article" date="2024" name="G3 (Bethesda)">
        <title>Genome assembly of Hibiscus sabdariffa L. provides insights into metabolisms of medicinal natural products.</title>
        <authorList>
            <person name="Kim T."/>
        </authorList>
    </citation>
    <scope>NUCLEOTIDE SEQUENCE [LARGE SCALE GENOMIC DNA]</scope>
    <source>
        <strain evidence="1">TK-2024</strain>
        <tissue evidence="1">Old leaves</tissue>
    </source>
</reference>
<name>A0ABR2U2T4_9ROSI</name>
<dbReference type="EMBL" id="JBBPBN010000003">
    <property type="protein sequence ID" value="KAK9043821.1"/>
    <property type="molecule type" value="Genomic_DNA"/>
</dbReference>
<evidence type="ECO:0000313" key="1">
    <source>
        <dbReference type="EMBL" id="KAK9043821.1"/>
    </source>
</evidence>
<comment type="caution">
    <text evidence="1">The sequence shown here is derived from an EMBL/GenBank/DDBJ whole genome shotgun (WGS) entry which is preliminary data.</text>
</comment>
<organism evidence="1 2">
    <name type="scientific">Hibiscus sabdariffa</name>
    <name type="common">roselle</name>
    <dbReference type="NCBI Taxonomy" id="183260"/>
    <lineage>
        <taxon>Eukaryota</taxon>
        <taxon>Viridiplantae</taxon>
        <taxon>Streptophyta</taxon>
        <taxon>Embryophyta</taxon>
        <taxon>Tracheophyta</taxon>
        <taxon>Spermatophyta</taxon>
        <taxon>Magnoliopsida</taxon>
        <taxon>eudicotyledons</taxon>
        <taxon>Gunneridae</taxon>
        <taxon>Pentapetalae</taxon>
        <taxon>rosids</taxon>
        <taxon>malvids</taxon>
        <taxon>Malvales</taxon>
        <taxon>Malvaceae</taxon>
        <taxon>Malvoideae</taxon>
        <taxon>Hibiscus</taxon>
    </lineage>
</organism>
<sequence length="82" mass="9363">MEIQTQAFNHLFPLDFDNVSTLPDSYAWSTTTLPSDDPCHFTINYCKALMLVIDISEPGAYDLVKHACEKWRAYKSSIMAFP</sequence>